<keyword evidence="7" id="KW-0378">Hydrolase</keyword>
<feature type="transmembrane region" description="Helical" evidence="5">
    <location>
        <begin position="151"/>
        <end position="172"/>
    </location>
</feature>
<dbReference type="Gene3D" id="1.20.58.1040">
    <property type="match status" value="1"/>
</dbReference>
<comment type="caution">
    <text evidence="7">The sequence shown here is derived from an EMBL/GenBank/DDBJ whole genome shotgun (WGS) entry which is preliminary data.</text>
</comment>
<keyword evidence="5" id="KW-1133">Transmembrane helix</keyword>
<keyword evidence="2" id="KW-0449">Lipoprotein</keyword>
<evidence type="ECO:0000256" key="3">
    <source>
        <dbReference type="ARBA" id="ARBA00022729"/>
    </source>
</evidence>
<evidence type="ECO:0000256" key="4">
    <source>
        <dbReference type="SAM" id="MobiDB-lite"/>
    </source>
</evidence>
<organism evidence="7 8">
    <name type="scientific">Rosa chinensis</name>
    <name type="common">China rose</name>
    <dbReference type="NCBI Taxonomy" id="74649"/>
    <lineage>
        <taxon>Eukaryota</taxon>
        <taxon>Viridiplantae</taxon>
        <taxon>Streptophyta</taxon>
        <taxon>Embryophyta</taxon>
        <taxon>Tracheophyta</taxon>
        <taxon>Spermatophyta</taxon>
        <taxon>Magnoliopsida</taxon>
        <taxon>eudicotyledons</taxon>
        <taxon>Gunneridae</taxon>
        <taxon>Pentapetalae</taxon>
        <taxon>rosids</taxon>
        <taxon>fabids</taxon>
        <taxon>Rosales</taxon>
        <taxon>Rosaceae</taxon>
        <taxon>Rosoideae</taxon>
        <taxon>Rosoideae incertae sedis</taxon>
        <taxon>Rosa</taxon>
    </lineage>
</organism>
<dbReference type="EC" id="3.2.1.39" evidence="7"/>
<dbReference type="Gramene" id="PRQ29389">
    <property type="protein sequence ID" value="PRQ29389"/>
    <property type="gene ID" value="RchiOBHm_Chr5g0013351"/>
</dbReference>
<comment type="subcellular location">
    <subcellularLocation>
        <location evidence="1">Cell membrane</location>
        <topology evidence="1">Lipid-anchor</topology>
        <topology evidence="1">GPI-anchor</topology>
    </subcellularLocation>
</comment>
<keyword evidence="8" id="KW-1185">Reference proteome</keyword>
<dbReference type="GO" id="GO:0098552">
    <property type="term" value="C:side of membrane"/>
    <property type="evidence" value="ECO:0007669"/>
    <property type="project" value="UniProtKB-KW"/>
</dbReference>
<protein>
    <submittedName>
        <fullName evidence="7">Putative glucan endo-1,3-beta-D-glucosidase</fullName>
        <ecNumber evidence="7">3.2.1.39</ecNumber>
    </submittedName>
</protein>
<keyword evidence="2" id="KW-0336">GPI-anchor</keyword>
<dbReference type="Pfam" id="PF07983">
    <property type="entry name" value="X8"/>
    <property type="match status" value="1"/>
</dbReference>
<dbReference type="InterPro" id="IPR012946">
    <property type="entry name" value="X8"/>
</dbReference>
<gene>
    <name evidence="7" type="ORF">RchiOBHm_Chr5g0013351</name>
</gene>
<dbReference type="Proteomes" id="UP000238479">
    <property type="component" value="Chromosome 5"/>
</dbReference>
<keyword evidence="3" id="KW-0732">Signal</keyword>
<dbReference type="PANTHER" id="PTHR31044:SF57">
    <property type="entry name" value="CARBOHYDRATE-BINDING X8 DOMAIN SUPERFAMILY PROTEIN"/>
    <property type="match status" value="1"/>
</dbReference>
<evidence type="ECO:0000313" key="7">
    <source>
        <dbReference type="EMBL" id="PRQ29389.1"/>
    </source>
</evidence>
<keyword evidence="7" id="KW-0326">Glycosidase</keyword>
<sequence length="273" mass="29314">MNAYFQQEHDCTFSGSGLRSITDPSYGNCKFVGSEEMITAPAALSKWCIAKPTAPYSLLQMNIDFACSQVDCSVIQTGGECQLPDTIMNHASVAMNLYYQSFGRTDLSCHFKSTGMIVIDDPSFGTCLYKRKGKEGGAGVRLVKKHGKSSVILKLIVASIITFGLVGTVTVVCVCRRSRNPSQAIKSEMQHMPTPAPSQSQPQPSCSVTVSVPCEAVSVPLSHPPGPSQTQPKKDDGQLDIFISGNQVNGNKGDHNGQFSVGNTIHKTVHISI</sequence>
<dbReference type="STRING" id="74649.A0A2P6Q5F3"/>
<name>A0A2P6Q5F3_ROSCH</name>
<keyword evidence="2" id="KW-0325">Glycoprotein</keyword>
<accession>A0A2P6Q5F3</accession>
<dbReference type="EMBL" id="PDCK01000043">
    <property type="protein sequence ID" value="PRQ29389.1"/>
    <property type="molecule type" value="Genomic_DNA"/>
</dbReference>
<evidence type="ECO:0000313" key="8">
    <source>
        <dbReference type="Proteomes" id="UP000238479"/>
    </source>
</evidence>
<feature type="domain" description="X8" evidence="6">
    <location>
        <begin position="46"/>
        <end position="129"/>
    </location>
</feature>
<dbReference type="GO" id="GO:0009506">
    <property type="term" value="C:plasmodesma"/>
    <property type="evidence" value="ECO:0007669"/>
    <property type="project" value="UniProtKB-ARBA"/>
</dbReference>
<dbReference type="AlphaFoldDB" id="A0A2P6Q5F3"/>
<reference evidence="7 8" key="1">
    <citation type="journal article" date="2018" name="Nat. Genet.">
        <title>The Rosa genome provides new insights in the design of modern roses.</title>
        <authorList>
            <person name="Bendahmane M."/>
        </authorList>
    </citation>
    <scope>NUCLEOTIDE SEQUENCE [LARGE SCALE GENOMIC DNA]</scope>
    <source>
        <strain evidence="8">cv. Old Blush</strain>
    </source>
</reference>
<evidence type="ECO:0000256" key="1">
    <source>
        <dbReference type="ARBA" id="ARBA00004609"/>
    </source>
</evidence>
<evidence type="ECO:0000256" key="2">
    <source>
        <dbReference type="ARBA" id="ARBA00022622"/>
    </source>
</evidence>
<dbReference type="InterPro" id="IPR044788">
    <property type="entry name" value="X8_dom_prot"/>
</dbReference>
<feature type="region of interest" description="Disordered" evidence="4">
    <location>
        <begin position="219"/>
        <end position="238"/>
    </location>
</feature>
<dbReference type="SMART" id="SM00768">
    <property type="entry name" value="X8"/>
    <property type="match status" value="1"/>
</dbReference>
<evidence type="ECO:0000259" key="6">
    <source>
        <dbReference type="SMART" id="SM00768"/>
    </source>
</evidence>
<keyword evidence="5" id="KW-0812">Transmembrane</keyword>
<keyword evidence="5" id="KW-0472">Membrane</keyword>
<evidence type="ECO:0000256" key="5">
    <source>
        <dbReference type="SAM" id="Phobius"/>
    </source>
</evidence>
<dbReference type="PANTHER" id="PTHR31044">
    <property type="entry name" value="BETA-1,3 GLUCANASE"/>
    <property type="match status" value="1"/>
</dbReference>
<dbReference type="GO" id="GO:0005886">
    <property type="term" value="C:plasma membrane"/>
    <property type="evidence" value="ECO:0007669"/>
    <property type="project" value="UniProtKB-SubCell"/>
</dbReference>
<proteinExistence type="predicted"/>
<dbReference type="GO" id="GO:0042973">
    <property type="term" value="F:glucan endo-1,3-beta-D-glucosidase activity"/>
    <property type="evidence" value="ECO:0007669"/>
    <property type="project" value="UniProtKB-EC"/>
</dbReference>